<keyword evidence="1" id="KW-0472">Membrane</keyword>
<comment type="caution">
    <text evidence="2">The sequence shown here is derived from an EMBL/GenBank/DDBJ whole genome shotgun (WGS) entry which is preliminary data.</text>
</comment>
<dbReference type="Proteomes" id="UP000199271">
    <property type="component" value="Unassembled WGS sequence"/>
</dbReference>
<keyword evidence="1" id="KW-0812">Transmembrane</keyword>
<keyword evidence="1" id="KW-1133">Transmembrane helix</keyword>
<name>A0ABM9V2N7_9LACO</name>
<sequence length="68" mass="7989">MIKKYRDYMIYIGLIISIWVIYFVVIFGFLILFMAAHQAIMFGLTIATILSLFFILIQYVMNSLNSIK</sequence>
<organism evidence="2 3">
    <name type="scientific">Leuconostoc gasicomitatum</name>
    <dbReference type="NCBI Taxonomy" id="115778"/>
    <lineage>
        <taxon>Bacteria</taxon>
        <taxon>Bacillati</taxon>
        <taxon>Bacillota</taxon>
        <taxon>Bacilli</taxon>
        <taxon>Lactobacillales</taxon>
        <taxon>Lactobacillaceae</taxon>
        <taxon>Leuconostoc</taxon>
        <taxon>Leuconostoc gelidum group</taxon>
    </lineage>
</organism>
<gene>
    <name evidence="2" type="ORF">C122C_0525</name>
</gene>
<proteinExistence type="predicted"/>
<evidence type="ECO:0000313" key="2">
    <source>
        <dbReference type="EMBL" id="CUW09852.1"/>
    </source>
</evidence>
<protein>
    <submittedName>
        <fullName evidence="2">Uncharacterized protein</fullName>
    </submittedName>
</protein>
<evidence type="ECO:0000313" key="3">
    <source>
        <dbReference type="Proteomes" id="UP000199271"/>
    </source>
</evidence>
<evidence type="ECO:0000256" key="1">
    <source>
        <dbReference type="SAM" id="Phobius"/>
    </source>
</evidence>
<feature type="transmembrane region" description="Helical" evidence="1">
    <location>
        <begin position="39"/>
        <end position="61"/>
    </location>
</feature>
<dbReference type="EMBL" id="FBSY01000006">
    <property type="protein sequence ID" value="CUW09852.1"/>
    <property type="molecule type" value="Genomic_DNA"/>
</dbReference>
<reference evidence="2 3" key="1">
    <citation type="submission" date="2015-12" db="EMBL/GenBank/DDBJ databases">
        <authorList>
            <person name="Andreevskaya M."/>
        </authorList>
    </citation>
    <scope>NUCLEOTIDE SEQUENCE [LARGE SCALE GENOMIC DNA]</scope>
    <source>
        <strain evidence="2 3">C122c</strain>
    </source>
</reference>
<keyword evidence="3" id="KW-1185">Reference proteome</keyword>
<accession>A0ABM9V2N7</accession>
<feature type="transmembrane region" description="Helical" evidence="1">
    <location>
        <begin position="12"/>
        <end position="33"/>
    </location>
</feature>